<dbReference type="AlphaFoldDB" id="A0A4V3XL48"/>
<organism evidence="2 3">
    <name type="scientific">Neolewinella litorea</name>
    <dbReference type="NCBI Taxonomy" id="2562452"/>
    <lineage>
        <taxon>Bacteria</taxon>
        <taxon>Pseudomonadati</taxon>
        <taxon>Bacteroidota</taxon>
        <taxon>Saprospiria</taxon>
        <taxon>Saprospirales</taxon>
        <taxon>Lewinellaceae</taxon>
        <taxon>Neolewinella</taxon>
    </lineage>
</organism>
<dbReference type="Proteomes" id="UP000308528">
    <property type="component" value="Unassembled WGS sequence"/>
</dbReference>
<comment type="caution">
    <text evidence="2">The sequence shown here is derived from an EMBL/GenBank/DDBJ whole genome shotgun (WGS) entry which is preliminary data.</text>
</comment>
<dbReference type="SMART" id="SM00871">
    <property type="entry name" value="AraC_E_bind"/>
    <property type="match status" value="1"/>
</dbReference>
<accession>A0A4V3XL48</accession>
<dbReference type="OrthoDB" id="8560232at2"/>
<evidence type="ECO:0000259" key="1">
    <source>
        <dbReference type="SMART" id="SM00871"/>
    </source>
</evidence>
<dbReference type="Gene3D" id="3.20.80.10">
    <property type="entry name" value="Regulatory factor, effector binding domain"/>
    <property type="match status" value="1"/>
</dbReference>
<evidence type="ECO:0000313" key="2">
    <source>
        <dbReference type="EMBL" id="THH39473.1"/>
    </source>
</evidence>
<proteinExistence type="predicted"/>
<dbReference type="InterPro" id="IPR029442">
    <property type="entry name" value="GyrI-like"/>
</dbReference>
<dbReference type="Pfam" id="PF06445">
    <property type="entry name" value="GyrI-like"/>
    <property type="match status" value="1"/>
</dbReference>
<keyword evidence="3" id="KW-1185">Reference proteome</keyword>
<dbReference type="InterPro" id="IPR011256">
    <property type="entry name" value="Reg_factor_effector_dom_sf"/>
</dbReference>
<sequence>MTEVTLQDLAPIHLVGLSQLTTLAALDTPTLWRAFAPRIGEVNARADAYRYAVREYPTAGQPLRLEPDTEYREWAAVALTNADDSLPEGLQLLKIPGGIYAHCIHRGLASEFGRTLDYLFRTWLPASGYSVDNSRPHFERMGPNYRLDDPEATEEVFVPVVPADSPLHTEITVPPQP</sequence>
<dbReference type="RefSeq" id="WP_136459607.1">
    <property type="nucleotide sequence ID" value="NZ_SRSF01000004.1"/>
</dbReference>
<dbReference type="SUPFAM" id="SSF55136">
    <property type="entry name" value="Probable bacterial effector-binding domain"/>
    <property type="match status" value="1"/>
</dbReference>
<gene>
    <name evidence="2" type="ORF">E4021_12040</name>
</gene>
<evidence type="ECO:0000313" key="3">
    <source>
        <dbReference type="Proteomes" id="UP000308528"/>
    </source>
</evidence>
<reference evidence="2 3" key="1">
    <citation type="submission" date="2019-04" db="EMBL/GenBank/DDBJ databases">
        <title>Lewinella litorea sp. nov., isolated from a marine sand.</title>
        <authorList>
            <person name="Yoon J.-H."/>
        </authorList>
    </citation>
    <scope>NUCLEOTIDE SEQUENCE [LARGE SCALE GENOMIC DNA]</scope>
    <source>
        <strain evidence="2 3">HSMS-39</strain>
    </source>
</reference>
<dbReference type="InterPro" id="IPR010499">
    <property type="entry name" value="AraC_E-bd"/>
</dbReference>
<protein>
    <submittedName>
        <fullName evidence="2">AraC family transcriptional regulator</fullName>
    </submittedName>
</protein>
<name>A0A4V3XL48_9BACT</name>
<dbReference type="EMBL" id="SRSF01000004">
    <property type="protein sequence ID" value="THH39473.1"/>
    <property type="molecule type" value="Genomic_DNA"/>
</dbReference>
<feature type="domain" description="AraC effector-binding" evidence="1">
    <location>
        <begin position="2"/>
        <end position="161"/>
    </location>
</feature>